<protein>
    <submittedName>
        <fullName evidence="2">Uncharacterized protein</fullName>
    </submittedName>
</protein>
<evidence type="ECO:0000313" key="3">
    <source>
        <dbReference type="Proteomes" id="UP001597040"/>
    </source>
</evidence>
<comment type="caution">
    <text evidence="2">The sequence shown here is derived from an EMBL/GenBank/DDBJ whole genome shotgun (WGS) entry which is preliminary data.</text>
</comment>
<sequence length="133" mass="15576">MRKIKCLVCSGKHFRKGYYEVNTDIDIHSIAYNSTTTYNIPSSFTIAEPIEVDTTIHNETITSSNIDFRLVSEERNRFSHSDNQVFVYKYICEDCGYIMSFTKEVKVISKKEENEQKQKVSGYDWTEFGKEKE</sequence>
<evidence type="ECO:0000313" key="2">
    <source>
        <dbReference type="EMBL" id="MFD1037406.1"/>
    </source>
</evidence>
<proteinExistence type="predicted"/>
<name>A0ABW3LJD8_9BACI</name>
<accession>A0ABW3LJD8</accession>
<organism evidence="2 3">
    <name type="scientific">Virgibacillus byunsanensis</name>
    <dbReference type="NCBI Taxonomy" id="570945"/>
    <lineage>
        <taxon>Bacteria</taxon>
        <taxon>Bacillati</taxon>
        <taxon>Bacillota</taxon>
        <taxon>Bacilli</taxon>
        <taxon>Bacillales</taxon>
        <taxon>Bacillaceae</taxon>
        <taxon>Virgibacillus</taxon>
    </lineage>
</organism>
<reference evidence="3" key="1">
    <citation type="journal article" date="2019" name="Int. J. Syst. Evol. Microbiol.">
        <title>The Global Catalogue of Microorganisms (GCM) 10K type strain sequencing project: providing services to taxonomists for standard genome sequencing and annotation.</title>
        <authorList>
            <consortium name="The Broad Institute Genomics Platform"/>
            <consortium name="The Broad Institute Genome Sequencing Center for Infectious Disease"/>
            <person name="Wu L."/>
            <person name="Ma J."/>
        </authorList>
    </citation>
    <scope>NUCLEOTIDE SEQUENCE [LARGE SCALE GENOMIC DNA]</scope>
    <source>
        <strain evidence="3">CCUG 56754</strain>
    </source>
</reference>
<dbReference type="RefSeq" id="WP_390359425.1">
    <property type="nucleotide sequence ID" value="NZ_JBHTKJ010000007.1"/>
</dbReference>
<dbReference type="Proteomes" id="UP001597040">
    <property type="component" value="Unassembled WGS sequence"/>
</dbReference>
<dbReference type="EMBL" id="JBHTKJ010000007">
    <property type="protein sequence ID" value="MFD1037406.1"/>
    <property type="molecule type" value="Genomic_DNA"/>
</dbReference>
<keyword evidence="3" id="KW-1185">Reference proteome</keyword>
<evidence type="ECO:0000256" key="1">
    <source>
        <dbReference type="SAM" id="MobiDB-lite"/>
    </source>
</evidence>
<gene>
    <name evidence="2" type="ORF">ACFQ3N_03065</name>
</gene>
<feature type="region of interest" description="Disordered" evidence="1">
    <location>
        <begin position="113"/>
        <end position="133"/>
    </location>
</feature>